<evidence type="ECO:0000313" key="4">
    <source>
        <dbReference type="Proteomes" id="UP000631034"/>
    </source>
</evidence>
<organism evidence="3 4">
    <name type="scientific">Phaeovibrio sulfidiphilus</name>
    <dbReference type="NCBI Taxonomy" id="1220600"/>
    <lineage>
        <taxon>Bacteria</taxon>
        <taxon>Pseudomonadati</taxon>
        <taxon>Pseudomonadota</taxon>
        <taxon>Alphaproteobacteria</taxon>
        <taxon>Rhodospirillales</taxon>
        <taxon>Rhodospirillaceae</taxon>
        <taxon>Phaeovibrio</taxon>
    </lineage>
</organism>
<evidence type="ECO:0000259" key="2">
    <source>
        <dbReference type="Pfam" id="PF02627"/>
    </source>
</evidence>
<dbReference type="EMBL" id="JACZHT010000004">
    <property type="protein sequence ID" value="MBE1237412.1"/>
    <property type="molecule type" value="Genomic_DNA"/>
</dbReference>
<proteinExistence type="predicted"/>
<gene>
    <name evidence="3" type="ORF">IHV25_07095</name>
</gene>
<dbReference type="InterPro" id="IPR029032">
    <property type="entry name" value="AhpD-like"/>
</dbReference>
<feature type="region of interest" description="Disordered" evidence="1">
    <location>
        <begin position="1"/>
        <end position="29"/>
    </location>
</feature>
<dbReference type="GO" id="GO:0051920">
    <property type="term" value="F:peroxiredoxin activity"/>
    <property type="evidence" value="ECO:0007669"/>
    <property type="project" value="InterPro"/>
</dbReference>
<dbReference type="AlphaFoldDB" id="A0A8J7CPT1"/>
<dbReference type="PANTHER" id="PTHR34846:SF10">
    <property type="entry name" value="CYTOPLASMIC PROTEIN"/>
    <property type="match status" value="1"/>
</dbReference>
<keyword evidence="4" id="KW-1185">Reference proteome</keyword>
<dbReference type="Gene3D" id="1.20.1290.10">
    <property type="entry name" value="AhpD-like"/>
    <property type="match status" value="1"/>
</dbReference>
<name>A0A8J7CPT1_9PROT</name>
<dbReference type="InterPro" id="IPR003779">
    <property type="entry name" value="CMD-like"/>
</dbReference>
<protein>
    <submittedName>
        <fullName evidence="3">Carboxymuconolactone decarboxylase family protein</fullName>
    </submittedName>
</protein>
<evidence type="ECO:0000313" key="3">
    <source>
        <dbReference type="EMBL" id="MBE1237412.1"/>
    </source>
</evidence>
<dbReference type="PANTHER" id="PTHR34846">
    <property type="entry name" value="4-CARBOXYMUCONOLACTONE DECARBOXYLASE FAMILY PROTEIN (AFU_ORTHOLOGUE AFUA_6G11590)"/>
    <property type="match status" value="1"/>
</dbReference>
<sequence>MYRLSLPFQPPSSDESPVSGEGATAPATDSSGKELFELVSLRVLQINGCPCFEEMYAAALRSGGIPAAKLDGLSGWRTSALFSERERAALQWAESRIEAAGPLSSDRECDPVRALFSDDEISDLGFTIALMSTFNRLAIGMRK</sequence>
<feature type="domain" description="Carboxymuconolactone decarboxylase-like" evidence="2">
    <location>
        <begin position="34"/>
        <end position="94"/>
    </location>
</feature>
<dbReference type="Proteomes" id="UP000631034">
    <property type="component" value="Unassembled WGS sequence"/>
</dbReference>
<comment type="caution">
    <text evidence="3">The sequence shown here is derived from an EMBL/GenBank/DDBJ whole genome shotgun (WGS) entry which is preliminary data.</text>
</comment>
<dbReference type="RefSeq" id="WP_192534420.1">
    <property type="nucleotide sequence ID" value="NZ_JACZHT010000004.1"/>
</dbReference>
<dbReference type="SUPFAM" id="SSF69118">
    <property type="entry name" value="AhpD-like"/>
    <property type="match status" value="1"/>
</dbReference>
<accession>A0A8J7CPT1</accession>
<reference evidence="3" key="1">
    <citation type="submission" date="2020-10" db="EMBL/GenBank/DDBJ databases">
        <title>Genome sequence of the unusual species of purple photosynthetic bacteria, Phaeovibrio sulfidiphilus DSM 23193, type strain.</title>
        <authorList>
            <person name="Kyndt J.A."/>
            <person name="Meyer T.E."/>
        </authorList>
    </citation>
    <scope>NUCLEOTIDE SEQUENCE</scope>
    <source>
        <strain evidence="3">DSM 23193</strain>
    </source>
</reference>
<dbReference type="Pfam" id="PF02627">
    <property type="entry name" value="CMD"/>
    <property type="match status" value="1"/>
</dbReference>
<evidence type="ECO:0000256" key="1">
    <source>
        <dbReference type="SAM" id="MobiDB-lite"/>
    </source>
</evidence>